<evidence type="ECO:0008006" key="5">
    <source>
        <dbReference type="Google" id="ProtNLM"/>
    </source>
</evidence>
<evidence type="ECO:0000313" key="3">
    <source>
        <dbReference type="EMBL" id="SBA18811.1"/>
    </source>
</evidence>
<feature type="domain" description="Glycosyltransferase subfamily 4-like N-terminal" evidence="2">
    <location>
        <begin position="15"/>
        <end position="174"/>
    </location>
</feature>
<evidence type="ECO:0000259" key="2">
    <source>
        <dbReference type="Pfam" id="PF13439"/>
    </source>
</evidence>
<sequence length="369" mass="42091">MKVLQISKFYPPVHGGIEQVAFDISEGIAKEIKQSVDVLCVDPIGKRPDDFTRKYKIFRQKLLFILFSTPFSFSFINKWRRLRYKYDIVHVHLPNPLAVLSLFLFQPKGKIILHWHSDIVKQKKLLVLFYPFQRWILKKSASIIVTSPIYGRCSPALQNYQNKIKCIPIGVNTDDMPINLLMEKIIKDTYQGKKIVFTLGRLVYYKGINYLIDASKLLPDNYVVLIGGAGPLYDGLKKQIADNNLSEKVILLGSIKYEDLSAYYKCCDIFCLPSVHESEAFGVVQLEAMSFSKPLISTAIPGSGVSWVNQNMKSGIVVPPRNPEALAKGILEVMDNSDKYSRGSRERFETYFTKDLMVTHISDLYLSLK</sequence>
<dbReference type="Pfam" id="PF13439">
    <property type="entry name" value="Glyco_transf_4"/>
    <property type="match status" value="1"/>
</dbReference>
<dbReference type="EMBL" id="LT556085">
    <property type="protein sequence ID" value="SBA18811.1"/>
    <property type="molecule type" value="Genomic_DNA"/>
</dbReference>
<dbReference type="GO" id="GO:1901135">
    <property type="term" value="P:carbohydrate derivative metabolic process"/>
    <property type="evidence" value="ECO:0007669"/>
    <property type="project" value="UniProtKB-ARBA"/>
</dbReference>
<name>A0AAX2BNU3_CITAM</name>
<proteinExistence type="predicted"/>
<evidence type="ECO:0000313" key="4">
    <source>
        <dbReference type="Proteomes" id="UP000245995"/>
    </source>
</evidence>
<dbReference type="SUPFAM" id="SSF53756">
    <property type="entry name" value="UDP-Glycosyltransferase/glycogen phosphorylase"/>
    <property type="match status" value="1"/>
</dbReference>
<dbReference type="RefSeq" id="WP_109740363.1">
    <property type="nucleotide sequence ID" value="NZ_LT556084.1"/>
</dbReference>
<dbReference type="Gene3D" id="3.40.50.2000">
    <property type="entry name" value="Glycogen Phosphorylase B"/>
    <property type="match status" value="2"/>
</dbReference>
<dbReference type="InterPro" id="IPR028098">
    <property type="entry name" value="Glyco_trans_4-like_N"/>
</dbReference>
<feature type="domain" description="Glycosyl transferase family 1" evidence="1">
    <location>
        <begin position="189"/>
        <end position="342"/>
    </location>
</feature>
<dbReference type="Proteomes" id="UP000245995">
    <property type="component" value="Chromosome CITRO92"/>
</dbReference>
<dbReference type="InterPro" id="IPR001296">
    <property type="entry name" value="Glyco_trans_1"/>
</dbReference>
<dbReference type="Pfam" id="PF00534">
    <property type="entry name" value="Glycos_transf_1"/>
    <property type="match status" value="1"/>
</dbReference>
<dbReference type="PANTHER" id="PTHR12526:SF627">
    <property type="entry name" value="D-RHAMNOSYLTRANSFERASE WBPZ"/>
    <property type="match status" value="1"/>
</dbReference>
<evidence type="ECO:0000259" key="1">
    <source>
        <dbReference type="Pfam" id="PF00534"/>
    </source>
</evidence>
<organism evidence="3 4">
    <name type="scientific">Citrobacter amalonaticus</name>
    <dbReference type="NCBI Taxonomy" id="35703"/>
    <lineage>
        <taxon>Bacteria</taxon>
        <taxon>Pseudomonadati</taxon>
        <taxon>Pseudomonadota</taxon>
        <taxon>Gammaproteobacteria</taxon>
        <taxon>Enterobacterales</taxon>
        <taxon>Enterobacteriaceae</taxon>
        <taxon>Citrobacter</taxon>
    </lineage>
</organism>
<dbReference type="PANTHER" id="PTHR12526">
    <property type="entry name" value="GLYCOSYLTRANSFERASE"/>
    <property type="match status" value="1"/>
</dbReference>
<reference evidence="3 4" key="1">
    <citation type="submission" date="2016-04" db="EMBL/GenBank/DDBJ databases">
        <authorList>
            <person name="Regsiter A."/>
            <person name="William W."/>
        </authorList>
    </citation>
    <scope>NUCLEOTIDE SEQUENCE [LARGE SCALE GENOMIC DNA]</scope>
    <source>
        <strain evidence="3 4">92</strain>
    </source>
</reference>
<accession>A0AAX2BNU3</accession>
<protein>
    <recommendedName>
        <fullName evidence="5">Glycosyltransferase</fullName>
    </recommendedName>
</protein>
<dbReference type="AlphaFoldDB" id="A0AAX2BNU3"/>
<gene>
    <name evidence="3" type="ORF">CITRO92_4134</name>
</gene>
<dbReference type="GO" id="GO:0016757">
    <property type="term" value="F:glycosyltransferase activity"/>
    <property type="evidence" value="ECO:0007669"/>
    <property type="project" value="InterPro"/>
</dbReference>